<sequence length="111" mass="11597">RAPNVIALPPAAPAPPAAFTVEPPAPSGPPSPPRFDPDAARKLARQLANEPDPAKAGTALARLPAKPLETETRAARAINQAKRRDCKDGIPGGLLAPLLLLMDKKDSGCKW</sequence>
<gene>
    <name evidence="2" type="ORF">CR103_17900</name>
</gene>
<dbReference type="AlphaFoldDB" id="A0A2G8SXA1"/>
<feature type="compositionally biased region" description="Pro residues" evidence="1">
    <location>
        <begin position="23"/>
        <end position="34"/>
    </location>
</feature>
<reference evidence="2 3" key="1">
    <citation type="submission" date="2017-10" db="EMBL/GenBank/DDBJ databases">
        <title>Massilia psychrophilum sp. nov., a novel purple-pigmented bacterium isolated from Tianshan glacier, Xinjiang Municipality, China.</title>
        <authorList>
            <person name="Wang H."/>
        </authorList>
    </citation>
    <scope>NUCLEOTIDE SEQUENCE [LARGE SCALE GENOMIC DNA]</scope>
    <source>
        <strain evidence="2 3">JCM 30813</strain>
    </source>
</reference>
<evidence type="ECO:0000313" key="3">
    <source>
        <dbReference type="Proteomes" id="UP000228593"/>
    </source>
</evidence>
<feature type="region of interest" description="Disordered" evidence="1">
    <location>
        <begin position="1"/>
        <end position="38"/>
    </location>
</feature>
<organism evidence="2 3">
    <name type="scientific">Massilia psychrophila</name>
    <dbReference type="NCBI Taxonomy" id="1603353"/>
    <lineage>
        <taxon>Bacteria</taxon>
        <taxon>Pseudomonadati</taxon>
        <taxon>Pseudomonadota</taxon>
        <taxon>Betaproteobacteria</taxon>
        <taxon>Burkholderiales</taxon>
        <taxon>Oxalobacteraceae</taxon>
        <taxon>Telluria group</taxon>
        <taxon>Massilia</taxon>
    </lineage>
</organism>
<accession>A0A2G8SXA1</accession>
<proteinExistence type="predicted"/>
<evidence type="ECO:0000256" key="1">
    <source>
        <dbReference type="SAM" id="MobiDB-lite"/>
    </source>
</evidence>
<comment type="caution">
    <text evidence="2">The sequence shown here is derived from an EMBL/GenBank/DDBJ whole genome shotgun (WGS) entry which is preliminary data.</text>
</comment>
<dbReference type="EMBL" id="PDOB01000036">
    <property type="protein sequence ID" value="PIL38417.1"/>
    <property type="molecule type" value="Genomic_DNA"/>
</dbReference>
<name>A0A2G8SXA1_9BURK</name>
<evidence type="ECO:0000313" key="2">
    <source>
        <dbReference type="EMBL" id="PIL38417.1"/>
    </source>
</evidence>
<dbReference type="Proteomes" id="UP000228593">
    <property type="component" value="Unassembled WGS sequence"/>
</dbReference>
<protein>
    <submittedName>
        <fullName evidence="2">Uncharacterized protein</fullName>
    </submittedName>
</protein>
<feature type="non-terminal residue" evidence="2">
    <location>
        <position position="1"/>
    </location>
</feature>
<keyword evidence="3" id="KW-1185">Reference proteome</keyword>